<keyword evidence="1" id="KW-0732">Signal</keyword>
<dbReference type="RefSeq" id="WP_104709743.1">
    <property type="nucleotide sequence ID" value="NZ_PTRA01000001.1"/>
</dbReference>
<dbReference type="InterPro" id="IPR050811">
    <property type="entry name" value="Phosphate_ABC_transporter"/>
</dbReference>
<evidence type="ECO:0000313" key="3">
    <source>
        <dbReference type="EMBL" id="PQA58534.1"/>
    </source>
</evidence>
<dbReference type="PROSITE" id="PS51257">
    <property type="entry name" value="PROKAR_LIPOPROTEIN"/>
    <property type="match status" value="1"/>
</dbReference>
<dbReference type="Pfam" id="PF12849">
    <property type="entry name" value="PBP_like_2"/>
    <property type="match status" value="1"/>
</dbReference>
<evidence type="ECO:0000259" key="2">
    <source>
        <dbReference type="Pfam" id="PF12849"/>
    </source>
</evidence>
<dbReference type="InterPro" id="IPR024370">
    <property type="entry name" value="PBP_domain"/>
</dbReference>
<feature type="domain" description="PBP" evidence="2">
    <location>
        <begin position="31"/>
        <end position="289"/>
    </location>
</feature>
<proteinExistence type="predicted"/>
<dbReference type="Gene3D" id="3.40.190.10">
    <property type="entry name" value="Periplasmic binding protein-like II"/>
    <property type="match status" value="2"/>
</dbReference>
<name>A0A2S7ILC7_9BACT</name>
<dbReference type="SUPFAM" id="SSF53850">
    <property type="entry name" value="Periplasmic binding protein-like II"/>
    <property type="match status" value="1"/>
</dbReference>
<sequence length="315" mass="35444">MKTVLNYFGMSMLALLALVGCQQKSGDNPEETVSRGEMLVAVDESLQPVLTAEQEAFADKNKYAKVHMAYVPELMAIQLMLQDSARIAVVTRHLKADEKKIFEEKKLKYRAIHMATDALAFITNSKTSDTLISVDEIDGIMKGKITQWNQLKHGKSSQKISFVFDSDNSSNLQYLLDTLRIADKKQTPIYAVKSNKEVIEYIQKTPGAIGVIGVNWISDIDDPEHPRFMNGIKVMGVAKKATTDLEQYFQPFQYAIALKKYPLNRNVYMITKEAKRGLGTGFINYVMTDAGQRIVLKSGLLPANQIIRLVQVRQM</sequence>
<evidence type="ECO:0000256" key="1">
    <source>
        <dbReference type="ARBA" id="ARBA00022729"/>
    </source>
</evidence>
<keyword evidence="4" id="KW-1185">Reference proteome</keyword>
<dbReference type="PANTHER" id="PTHR30570">
    <property type="entry name" value="PERIPLASMIC PHOSPHATE BINDING COMPONENT OF PHOSPHATE ABC TRANSPORTER"/>
    <property type="match status" value="1"/>
</dbReference>
<dbReference type="Proteomes" id="UP000239590">
    <property type="component" value="Unassembled WGS sequence"/>
</dbReference>
<dbReference type="PANTHER" id="PTHR30570:SF1">
    <property type="entry name" value="PHOSPHATE-BINDING PROTEIN PSTS"/>
    <property type="match status" value="1"/>
</dbReference>
<organism evidence="3 4">
    <name type="scientific">Siphonobacter curvatus</name>
    <dbReference type="NCBI Taxonomy" id="2094562"/>
    <lineage>
        <taxon>Bacteria</taxon>
        <taxon>Pseudomonadati</taxon>
        <taxon>Bacteroidota</taxon>
        <taxon>Cytophagia</taxon>
        <taxon>Cytophagales</taxon>
        <taxon>Cytophagaceae</taxon>
        <taxon>Siphonobacter</taxon>
    </lineage>
</organism>
<reference evidence="4" key="1">
    <citation type="submission" date="2018-02" db="EMBL/GenBank/DDBJ databases">
        <title>Genome sequencing of Solimonas sp. HR-BB.</title>
        <authorList>
            <person name="Lee Y."/>
            <person name="Jeon C.O."/>
        </authorList>
    </citation>
    <scope>NUCLEOTIDE SEQUENCE [LARGE SCALE GENOMIC DNA]</scope>
    <source>
        <strain evidence="4">HR-U</strain>
    </source>
</reference>
<dbReference type="EMBL" id="PTRA01000001">
    <property type="protein sequence ID" value="PQA58534.1"/>
    <property type="molecule type" value="Genomic_DNA"/>
</dbReference>
<accession>A0A2S7ILC7</accession>
<protein>
    <submittedName>
        <fullName evidence="3">Phosphate ABC transporter substrate-binding protein</fullName>
    </submittedName>
</protein>
<evidence type="ECO:0000313" key="4">
    <source>
        <dbReference type="Proteomes" id="UP000239590"/>
    </source>
</evidence>
<dbReference type="OrthoDB" id="1450880at2"/>
<gene>
    <name evidence="3" type="ORF">C5O19_02360</name>
</gene>
<comment type="caution">
    <text evidence="3">The sequence shown here is derived from an EMBL/GenBank/DDBJ whole genome shotgun (WGS) entry which is preliminary data.</text>
</comment>
<dbReference type="AlphaFoldDB" id="A0A2S7ILC7"/>